<dbReference type="InterPro" id="IPR027954">
    <property type="entry name" value="Transcobalamin-like_C"/>
</dbReference>
<dbReference type="Gene3D" id="2.170.130.30">
    <property type="match status" value="1"/>
</dbReference>
<protein>
    <submittedName>
        <fullName evidence="3">Uncharacterized protein DUF4430</fullName>
    </submittedName>
</protein>
<dbReference type="Pfam" id="PF14478">
    <property type="entry name" value="DUF4430"/>
    <property type="match status" value="1"/>
</dbReference>
<gene>
    <name evidence="3" type="ORF">C8N47_12917</name>
</gene>
<accession>A0A2T5BXA8</accession>
<feature type="domain" description="Transcobalamin-like C-terminal" evidence="2">
    <location>
        <begin position="52"/>
        <end position="117"/>
    </location>
</feature>
<feature type="chain" id="PRO_5015660717" evidence="1">
    <location>
        <begin position="23"/>
        <end position="131"/>
    </location>
</feature>
<organism evidence="3 4">
    <name type="scientific">Mangrovibacterium marinum</name>
    <dbReference type="NCBI Taxonomy" id="1639118"/>
    <lineage>
        <taxon>Bacteria</taxon>
        <taxon>Pseudomonadati</taxon>
        <taxon>Bacteroidota</taxon>
        <taxon>Bacteroidia</taxon>
        <taxon>Marinilabiliales</taxon>
        <taxon>Prolixibacteraceae</taxon>
        <taxon>Mangrovibacterium</taxon>
    </lineage>
</organism>
<dbReference type="OrthoDB" id="1093906at2"/>
<proteinExistence type="predicted"/>
<sequence>MKLTKFFLSLMLLLVVSVAGFAAKGKFITVEINYGDQKAAETIQVECPKAMTALEALQHAADVKTHPVNEYVFVTSINEVTGVRGQMAWYYTVNGQKPKLAISQIVKAGDTISWRYVKDVCSCTVDGPKKK</sequence>
<dbReference type="Proteomes" id="UP000243525">
    <property type="component" value="Unassembled WGS sequence"/>
</dbReference>
<evidence type="ECO:0000313" key="3">
    <source>
        <dbReference type="EMBL" id="PTN04797.1"/>
    </source>
</evidence>
<dbReference type="RefSeq" id="WP_107823804.1">
    <property type="nucleotide sequence ID" value="NZ_OY782574.1"/>
</dbReference>
<name>A0A2T5BXA8_9BACT</name>
<comment type="caution">
    <text evidence="3">The sequence shown here is derived from an EMBL/GenBank/DDBJ whole genome shotgun (WGS) entry which is preliminary data.</text>
</comment>
<evidence type="ECO:0000259" key="2">
    <source>
        <dbReference type="Pfam" id="PF14478"/>
    </source>
</evidence>
<reference evidence="3 4" key="1">
    <citation type="submission" date="2018-04" db="EMBL/GenBank/DDBJ databases">
        <title>Genomic Encyclopedia of Archaeal and Bacterial Type Strains, Phase II (KMG-II): from individual species to whole genera.</title>
        <authorList>
            <person name="Goeker M."/>
        </authorList>
    </citation>
    <scope>NUCLEOTIDE SEQUENCE [LARGE SCALE GENOMIC DNA]</scope>
    <source>
        <strain evidence="3 4">DSM 28823</strain>
    </source>
</reference>
<keyword evidence="1" id="KW-0732">Signal</keyword>
<evidence type="ECO:0000313" key="4">
    <source>
        <dbReference type="Proteomes" id="UP000243525"/>
    </source>
</evidence>
<feature type="signal peptide" evidence="1">
    <location>
        <begin position="1"/>
        <end position="22"/>
    </location>
</feature>
<keyword evidence="4" id="KW-1185">Reference proteome</keyword>
<evidence type="ECO:0000256" key="1">
    <source>
        <dbReference type="SAM" id="SignalP"/>
    </source>
</evidence>
<dbReference type="EMBL" id="QAAD01000029">
    <property type="protein sequence ID" value="PTN04797.1"/>
    <property type="molecule type" value="Genomic_DNA"/>
</dbReference>
<dbReference type="AlphaFoldDB" id="A0A2T5BXA8"/>